<name>A0A2A2L3C5_9BILA</name>
<proteinExistence type="predicted"/>
<sequence>MRKTPSEPGRYGEKMYLLTMFVYLDCYINGEADEEIPEWVKGNPNLNDQWSIRCESWRLTKQPDCRLGWWLP</sequence>
<evidence type="ECO:0000313" key="1">
    <source>
        <dbReference type="EMBL" id="PAV80623.1"/>
    </source>
</evidence>
<evidence type="ECO:0000313" key="2">
    <source>
        <dbReference type="Proteomes" id="UP000218231"/>
    </source>
</evidence>
<dbReference type="AlphaFoldDB" id="A0A2A2L3C5"/>
<organism evidence="1 2">
    <name type="scientific">Diploscapter pachys</name>
    <dbReference type="NCBI Taxonomy" id="2018661"/>
    <lineage>
        <taxon>Eukaryota</taxon>
        <taxon>Metazoa</taxon>
        <taxon>Ecdysozoa</taxon>
        <taxon>Nematoda</taxon>
        <taxon>Chromadorea</taxon>
        <taxon>Rhabditida</taxon>
        <taxon>Rhabditina</taxon>
        <taxon>Rhabditomorpha</taxon>
        <taxon>Rhabditoidea</taxon>
        <taxon>Rhabditidae</taxon>
        <taxon>Diploscapter</taxon>
    </lineage>
</organism>
<keyword evidence="2" id="KW-1185">Reference proteome</keyword>
<gene>
    <name evidence="1" type="ORF">WR25_12644</name>
</gene>
<comment type="caution">
    <text evidence="1">The sequence shown here is derived from an EMBL/GenBank/DDBJ whole genome shotgun (WGS) entry which is preliminary data.</text>
</comment>
<protein>
    <submittedName>
        <fullName evidence="1">Uncharacterized protein</fullName>
    </submittedName>
</protein>
<reference evidence="1 2" key="1">
    <citation type="journal article" date="2017" name="Curr. Biol.">
        <title>Genome architecture and evolution of a unichromosomal asexual nematode.</title>
        <authorList>
            <person name="Fradin H."/>
            <person name="Zegar C."/>
            <person name="Gutwein M."/>
            <person name="Lucas J."/>
            <person name="Kovtun M."/>
            <person name="Corcoran D."/>
            <person name="Baugh L.R."/>
            <person name="Kiontke K."/>
            <person name="Gunsalus K."/>
            <person name="Fitch D.H."/>
            <person name="Piano F."/>
        </authorList>
    </citation>
    <scope>NUCLEOTIDE SEQUENCE [LARGE SCALE GENOMIC DNA]</scope>
    <source>
        <strain evidence="1">PF1309</strain>
    </source>
</reference>
<dbReference type="Proteomes" id="UP000218231">
    <property type="component" value="Unassembled WGS sequence"/>
</dbReference>
<accession>A0A2A2L3C5</accession>
<dbReference type="EMBL" id="LIAE01007239">
    <property type="protein sequence ID" value="PAV80623.1"/>
    <property type="molecule type" value="Genomic_DNA"/>
</dbReference>